<sequence length="92" mass="10406">MPTAIQTTINRKLQDAFCPQKLEVINESHLHVGHPHHEHAFDGKGETHFRVKILSVSFSGMTRVEIHRAIYKVLQKELATCVHALALEVESV</sequence>
<reference evidence="2 3" key="1">
    <citation type="submission" date="2012-04" db="EMBL/GenBank/DDBJ databases">
        <title>The Genome Sequence of Bartonella koehlerae C-29.</title>
        <authorList>
            <consortium name="The Broad Institute Genome Sequencing Platform"/>
            <consortium name="The Broad Institute Genome Sequencing Center for Infectious Disease"/>
            <person name="Feldgarden M."/>
            <person name="Kirby J."/>
            <person name="Kosoy M."/>
            <person name="Birtles R."/>
            <person name="Probert W.S."/>
            <person name="Chiaraviglio L."/>
            <person name="Walker B."/>
            <person name="Young S.K."/>
            <person name="Zeng Q."/>
            <person name="Gargeya S."/>
            <person name="Fitzgerald M."/>
            <person name="Haas B."/>
            <person name="Abouelleil A."/>
            <person name="Alvarado L."/>
            <person name="Arachchi H.M."/>
            <person name="Berlin A.M."/>
            <person name="Chapman S.B."/>
            <person name="Goldberg J."/>
            <person name="Griggs A."/>
            <person name="Gujja S."/>
            <person name="Hansen M."/>
            <person name="Howarth C."/>
            <person name="Imamovic A."/>
            <person name="Larimer J."/>
            <person name="McCowen C."/>
            <person name="Montmayeur A."/>
            <person name="Murphy C."/>
            <person name="Neiman D."/>
            <person name="Pearson M."/>
            <person name="Priest M."/>
            <person name="Roberts A."/>
            <person name="Saif S."/>
            <person name="Shea T."/>
            <person name="Sisk P."/>
            <person name="Sykes S."/>
            <person name="Wortman J."/>
            <person name="Nusbaum C."/>
            <person name="Birren B."/>
        </authorList>
    </citation>
    <scope>NUCLEOTIDE SEQUENCE [LARGE SCALE GENOMIC DNA]</scope>
    <source>
        <strain evidence="2 3">C-29</strain>
    </source>
</reference>
<evidence type="ECO:0000313" key="2">
    <source>
        <dbReference type="EMBL" id="KEC55978.1"/>
    </source>
</evidence>
<dbReference type="PANTHER" id="PTHR46230:SF7">
    <property type="entry name" value="BOLA-LIKE PROTEIN 1"/>
    <property type="match status" value="1"/>
</dbReference>
<dbReference type="PANTHER" id="PTHR46230">
    <property type="match status" value="1"/>
</dbReference>
<protein>
    <recommendedName>
        <fullName evidence="4">BolA protein</fullName>
    </recommendedName>
</protein>
<dbReference type="EMBL" id="AHPL01000003">
    <property type="protein sequence ID" value="KEC55978.1"/>
    <property type="molecule type" value="Genomic_DNA"/>
</dbReference>
<dbReference type="eggNOG" id="COG0271">
    <property type="taxonomic scope" value="Bacteria"/>
</dbReference>
<gene>
    <name evidence="2" type="ORF">O9A_00203</name>
</gene>
<keyword evidence="3" id="KW-1185">Reference proteome</keyword>
<accession>A0A067WGQ2</accession>
<dbReference type="GO" id="GO:0016226">
    <property type="term" value="P:iron-sulfur cluster assembly"/>
    <property type="evidence" value="ECO:0007669"/>
    <property type="project" value="TreeGrafter"/>
</dbReference>
<dbReference type="RefSeq" id="WP_034457909.1">
    <property type="nucleotide sequence ID" value="NZ_CADEAH010000002.1"/>
</dbReference>
<dbReference type="AlphaFoldDB" id="A0A067WGQ2"/>
<evidence type="ECO:0000256" key="1">
    <source>
        <dbReference type="RuleBase" id="RU003860"/>
    </source>
</evidence>
<comment type="similarity">
    <text evidence="1">Belongs to the BolA/IbaG family.</text>
</comment>
<dbReference type="Gene3D" id="3.30.300.90">
    <property type="entry name" value="BolA-like"/>
    <property type="match status" value="1"/>
</dbReference>
<dbReference type="Proteomes" id="UP000027015">
    <property type="component" value="Unassembled WGS sequence"/>
</dbReference>
<dbReference type="STRING" id="1134510.O9A_00203"/>
<organism evidence="2 3">
    <name type="scientific">Bartonella koehlerae C-29</name>
    <dbReference type="NCBI Taxonomy" id="1134510"/>
    <lineage>
        <taxon>Bacteria</taxon>
        <taxon>Pseudomonadati</taxon>
        <taxon>Pseudomonadota</taxon>
        <taxon>Alphaproteobacteria</taxon>
        <taxon>Hyphomicrobiales</taxon>
        <taxon>Bartonellaceae</taxon>
        <taxon>Bartonella</taxon>
    </lineage>
</organism>
<dbReference type="Pfam" id="PF01722">
    <property type="entry name" value="BolA"/>
    <property type="match status" value="1"/>
</dbReference>
<evidence type="ECO:0000313" key="3">
    <source>
        <dbReference type="Proteomes" id="UP000027015"/>
    </source>
</evidence>
<proteinExistence type="inferred from homology"/>
<evidence type="ECO:0008006" key="4">
    <source>
        <dbReference type="Google" id="ProtNLM"/>
    </source>
</evidence>
<dbReference type="PATRIC" id="fig|1134510.3.peg.263"/>
<dbReference type="OrthoDB" id="9811118at2"/>
<dbReference type="InterPro" id="IPR002634">
    <property type="entry name" value="BolA"/>
</dbReference>
<dbReference type="PIRSF" id="PIRSF003113">
    <property type="entry name" value="BolA"/>
    <property type="match status" value="1"/>
</dbReference>
<dbReference type="HOGENOM" id="CLU_109462_2_1_5"/>
<dbReference type="InterPro" id="IPR036065">
    <property type="entry name" value="BolA-like_sf"/>
</dbReference>
<name>A0A067WGQ2_9HYPH</name>
<dbReference type="SUPFAM" id="SSF82657">
    <property type="entry name" value="BolA-like"/>
    <property type="match status" value="1"/>
</dbReference>
<comment type="caution">
    <text evidence="2">The sequence shown here is derived from an EMBL/GenBank/DDBJ whole genome shotgun (WGS) entry which is preliminary data.</text>
</comment>